<keyword evidence="17" id="KW-0376">Hydrogen peroxide</keyword>
<keyword evidence="26" id="KW-1185">Reference proteome</keyword>
<reference evidence="27" key="1">
    <citation type="submission" date="2025-08" db="UniProtKB">
        <authorList>
            <consortium name="RefSeq"/>
        </authorList>
    </citation>
    <scope>IDENTIFICATION</scope>
</reference>
<dbReference type="GO" id="GO:0009653">
    <property type="term" value="P:anatomical structure morphogenesis"/>
    <property type="evidence" value="ECO:0007669"/>
    <property type="project" value="UniProtKB-ARBA"/>
</dbReference>
<dbReference type="GO" id="GO:0020037">
    <property type="term" value="F:heme binding"/>
    <property type="evidence" value="ECO:0007669"/>
    <property type="project" value="InterPro"/>
</dbReference>
<dbReference type="InterPro" id="IPR002048">
    <property type="entry name" value="EF_hand_dom"/>
</dbReference>
<dbReference type="PANTHER" id="PTHR11972:SF208">
    <property type="entry name" value="DUAL OXIDASE-LIKE PROTEIN"/>
    <property type="match status" value="1"/>
</dbReference>
<evidence type="ECO:0000256" key="13">
    <source>
        <dbReference type="ARBA" id="ARBA00022989"/>
    </source>
</evidence>
<dbReference type="SUPFAM" id="SSF63380">
    <property type="entry name" value="Riboflavin synthase domain-like"/>
    <property type="match status" value="1"/>
</dbReference>
<dbReference type="GO" id="GO:0042742">
    <property type="term" value="P:defense response to bacterium"/>
    <property type="evidence" value="ECO:0007669"/>
    <property type="project" value="UniProtKB-ARBA"/>
</dbReference>
<evidence type="ECO:0000256" key="10">
    <source>
        <dbReference type="ARBA" id="ARBA00022827"/>
    </source>
</evidence>
<accession>A0AAJ7BLE0</accession>
<dbReference type="PROSITE" id="PS00018">
    <property type="entry name" value="EF_HAND_1"/>
    <property type="match status" value="1"/>
</dbReference>
<comment type="catalytic activity">
    <reaction evidence="19">
        <text>NADPH + O2 + H(+) = H2O2 + NADP(+)</text>
        <dbReference type="Rhea" id="RHEA:11260"/>
        <dbReference type="ChEBI" id="CHEBI:15378"/>
        <dbReference type="ChEBI" id="CHEBI:15379"/>
        <dbReference type="ChEBI" id="CHEBI:16240"/>
        <dbReference type="ChEBI" id="CHEBI:57783"/>
        <dbReference type="ChEBI" id="CHEBI:58349"/>
        <dbReference type="EC" id="1.6.3.1"/>
    </reaction>
</comment>
<feature type="transmembrane region" description="Helical" evidence="22">
    <location>
        <begin position="1246"/>
        <end position="1270"/>
    </location>
</feature>
<evidence type="ECO:0000256" key="17">
    <source>
        <dbReference type="ARBA" id="ARBA00023324"/>
    </source>
</evidence>
<dbReference type="Pfam" id="PF03098">
    <property type="entry name" value="An_peroxidase"/>
    <property type="match status" value="1"/>
</dbReference>
<dbReference type="GO" id="GO:0016324">
    <property type="term" value="C:apical plasma membrane"/>
    <property type="evidence" value="ECO:0007669"/>
    <property type="project" value="UniProtKB-SubCell"/>
</dbReference>
<feature type="transmembrane region" description="Helical" evidence="22">
    <location>
        <begin position="1142"/>
        <end position="1167"/>
    </location>
</feature>
<dbReference type="InterPro" id="IPR017927">
    <property type="entry name" value="FAD-bd_FR_type"/>
</dbReference>
<feature type="domain" description="EF-hand" evidence="24">
    <location>
        <begin position="933"/>
        <end position="968"/>
    </location>
</feature>
<dbReference type="InterPro" id="IPR013130">
    <property type="entry name" value="Fe3_Rdtase_TM_dom"/>
</dbReference>
<evidence type="ECO:0000256" key="1">
    <source>
        <dbReference type="ARBA" id="ARBA00004424"/>
    </source>
</evidence>
<dbReference type="CDD" id="cd09820">
    <property type="entry name" value="dual_peroxidase_like"/>
    <property type="match status" value="1"/>
</dbReference>
<evidence type="ECO:0000256" key="5">
    <source>
        <dbReference type="ARBA" id="ARBA00022630"/>
    </source>
</evidence>
<evidence type="ECO:0000256" key="4">
    <source>
        <dbReference type="ARBA" id="ARBA00022559"/>
    </source>
</evidence>
<dbReference type="GO" id="GO:0006979">
    <property type="term" value="P:response to oxidative stress"/>
    <property type="evidence" value="ECO:0007669"/>
    <property type="project" value="InterPro"/>
</dbReference>
<evidence type="ECO:0000256" key="15">
    <source>
        <dbReference type="ARBA" id="ARBA00023136"/>
    </source>
</evidence>
<dbReference type="CDD" id="cd06186">
    <property type="entry name" value="NOX_Duox_like_FAD_NADP"/>
    <property type="match status" value="1"/>
</dbReference>
<keyword evidence="5" id="KW-0285">Flavoprotein</keyword>
<comment type="similarity">
    <text evidence="2">In the N-terminal section; belongs to the peroxidase family.</text>
</comment>
<feature type="compositionally biased region" description="Low complexity" evidence="21">
    <location>
        <begin position="27"/>
        <end position="40"/>
    </location>
</feature>
<proteinExistence type="inferred from homology"/>
<dbReference type="SFLD" id="SFLDG01168">
    <property type="entry name" value="Ferric_reductase_subgroup_(FRE"/>
    <property type="match status" value="1"/>
</dbReference>
<keyword evidence="11" id="KW-0106">Calcium</keyword>
<dbReference type="Pfam" id="PF01794">
    <property type="entry name" value="Ferric_reduct"/>
    <property type="match status" value="1"/>
</dbReference>
<dbReference type="InterPro" id="IPR019791">
    <property type="entry name" value="Haem_peroxidase_animal"/>
</dbReference>
<evidence type="ECO:0000256" key="18">
    <source>
        <dbReference type="ARBA" id="ARBA00047455"/>
    </source>
</evidence>
<dbReference type="InterPro" id="IPR010255">
    <property type="entry name" value="Haem_peroxidase_sf"/>
</dbReference>
<dbReference type="GO" id="GO:0016175">
    <property type="term" value="F:superoxide-generating NAD(P)H oxidase activity"/>
    <property type="evidence" value="ECO:0007669"/>
    <property type="project" value="TreeGrafter"/>
</dbReference>
<dbReference type="PROSITE" id="PS50222">
    <property type="entry name" value="EF_HAND_2"/>
    <property type="match status" value="2"/>
</dbReference>
<dbReference type="PRINTS" id="PR00457">
    <property type="entry name" value="ANPEROXIDASE"/>
</dbReference>
<keyword evidence="14" id="KW-0560">Oxidoreductase</keyword>
<dbReference type="SMART" id="SM00054">
    <property type="entry name" value="EFh"/>
    <property type="match status" value="2"/>
</dbReference>
<keyword evidence="12" id="KW-0521">NADP</keyword>
<evidence type="ECO:0000256" key="3">
    <source>
        <dbReference type="ARBA" id="ARBA00012698"/>
    </source>
</evidence>
<dbReference type="GO" id="GO:0016174">
    <property type="term" value="F:NAD(P)H oxidase H2O2-forming activity"/>
    <property type="evidence" value="ECO:0007669"/>
    <property type="project" value="UniProtKB-EC"/>
</dbReference>
<comment type="catalytic activity">
    <reaction evidence="18">
        <text>NADH + O2 + H(+) = H2O2 + NAD(+)</text>
        <dbReference type="Rhea" id="RHEA:11264"/>
        <dbReference type="ChEBI" id="CHEBI:15378"/>
        <dbReference type="ChEBI" id="CHEBI:15379"/>
        <dbReference type="ChEBI" id="CHEBI:16240"/>
        <dbReference type="ChEBI" id="CHEBI:57540"/>
        <dbReference type="ChEBI" id="CHEBI:57945"/>
        <dbReference type="EC" id="1.6.3.1"/>
    </reaction>
</comment>
<evidence type="ECO:0000256" key="21">
    <source>
        <dbReference type="SAM" id="MobiDB-lite"/>
    </source>
</evidence>
<dbReference type="InterPro" id="IPR039261">
    <property type="entry name" value="FNR_nucleotide-bd"/>
</dbReference>
<feature type="domain" description="EF-hand" evidence="24">
    <location>
        <begin position="897"/>
        <end position="932"/>
    </location>
</feature>
<feature type="chain" id="PRO_5042610383" description="NAD(P)H oxidase (H2O2-forming)" evidence="23">
    <location>
        <begin position="22"/>
        <end position="1614"/>
    </location>
</feature>
<evidence type="ECO:0000256" key="16">
    <source>
        <dbReference type="ARBA" id="ARBA00023180"/>
    </source>
</evidence>
<keyword evidence="6 22" id="KW-0812">Transmembrane</keyword>
<dbReference type="Proteomes" id="UP000694920">
    <property type="component" value="Unplaced"/>
</dbReference>
<dbReference type="Pfam" id="PF08022">
    <property type="entry name" value="FAD_binding_8"/>
    <property type="match status" value="1"/>
</dbReference>
<keyword evidence="10" id="KW-0274">FAD</keyword>
<evidence type="ECO:0000256" key="2">
    <source>
        <dbReference type="ARBA" id="ARBA00005644"/>
    </source>
</evidence>
<sequence>MSDRGNLLWFIYLVNLFFANAQEQSKAPTTNSTTTPAPNSMAKPTEYKNNKFMNWLLEGDSITNAMFDTKPRRVEYPGYDGWYNNIGQPELGAVDTPLFRRWPAAYEDGVYKPAGRDRPNPLTLSRRLLSGPIGSVSKTGKNALIVFFGQQVVEEILDAQRPACPPEYFNIPIPDHKDPIYKNIGHTEIPFLRTRYDARTGYSPNNPRQQLNEITPYIDGGLIYGTSKAWSDVLRTYANGTIAPDGQLASSSNGAFPEMNKVRLPMANPPPPINHAHYVKRHYTEPVDRFFKLGNPRGNENPFLLTFGIIWFRWHNHLAKHIKRLHPNWDGETIYNEARKWAIATQQHIIVNDWLFNWIGERLPNYKGYDPTVNPQIDQFFQSAGFRFGHTLVPAGVRMRETGKAGCAFSDVLRTCNNFWMSENALHGSQGQIDIRKEEIDKIIMGMAVQPSEREDHTIVEDLRGNVFGPLEFSRRDLMALNVQRARDHGVPDYNTARRAYGLAPVTKFSDFKYVTDSIRGNLSELYKNDLNNIDIWIGGILETDDRPGELFRKIIMDQFERIRNGDRFWYKNTNNGLFTTKEIGRLEEITFYDVLMSITDLAENDIPKNPFNVPRSQNDIHEKCVSQSTVTKQECTTIKTRVKRECWYAQPVNSSSIENCTAPGTYDYFANSDVSFILTFIGLGTFPLGLIILIVITLNLERKKDLNQGPARPRPANDDADVPVLTANEWLGFNMLKRPVLIILNRKLKHIQVKNKLGYLSRALDFRHSKELMIFITSDNNYVMIRTSHNHDLVLKFESDYVRDMFLRALERFVEETDLQRENITNITSTATLKQAVTQKDRQKTLEKFFRVVFSQAFHIAHSEEEILQIDSKVAKEVIYTELTLTEFAESLDMRPDSAFITKIFNLVDKDKNGFISFREFVDMLVVFLKGSAEEKLKLMFDMYDINGTGRLKKAEFTDMLRSFLETVNADVAENELDTVVNSMMTDAGLAEKEDIELQDFQNLLGEFNDKLSYAELEFNVNSEGKKMNAAKSTFIGRARNTVESLYADPNELLSRVEGKSGGQTKSMPNEASLGETVEVKMYHAPMKRMNCFWYPLTKYIADKQLQIFWIFLYTSVLLVIFAERAYYYSVEREHSGLRRIAGYGVTITRGAASAMMFTYSTLLLTMCRNTITFLRDTFLQLYIPFDSAIEMHKYVACWSLVFTILHVIGHSFNFYHISTQTADDLTCLFPNFFHRTHELPKFEYWAWETMTGVTGMALTIVTTIIFLCSLPIVRRKLHSWFSFTHSFYPVFYILTVLHGTGRLIQEPFFHYFFLGPVILFVLDRAVTATRKTIEIPILKADILPSDVTCITFPKLPNFQYKSGQWVRISCSILDTEEYHPFTLSSAPNEPNLTVHIRAVGPWTINIRKKLDPTRTPLLRLPMIRVDGPYGESHQDWHKYKVVIMVAGGIGVTPFSSILKDIVYKSNSHVTVGCEKVYFLWVTRTQKQFEWMVDILRELEQSDQKGTVSAHIFITQFYQKFDLRTILLYICERHFQKVSEKSLLTGLKAVTHFGRPKFRDFFSAIRRLHPDINTIGVLSCGTPSMSRTIDAACTSLNISDDNDVLFKHRYQIF</sequence>
<keyword evidence="7 20" id="KW-0479">Metal-binding</keyword>
<dbReference type="EC" id="1.6.3.1" evidence="3"/>
<evidence type="ECO:0000256" key="22">
    <source>
        <dbReference type="SAM" id="Phobius"/>
    </source>
</evidence>
<feature type="transmembrane region" description="Helical" evidence="22">
    <location>
        <begin position="677"/>
        <end position="699"/>
    </location>
</feature>
<feature type="transmembrane region" description="Helical" evidence="22">
    <location>
        <begin position="1282"/>
        <end position="1299"/>
    </location>
</feature>
<evidence type="ECO:0000256" key="14">
    <source>
        <dbReference type="ARBA" id="ARBA00023002"/>
    </source>
</evidence>
<evidence type="ECO:0000256" key="19">
    <source>
        <dbReference type="ARBA" id="ARBA00048762"/>
    </source>
</evidence>
<dbReference type="SUPFAM" id="SSF47473">
    <property type="entry name" value="EF-hand"/>
    <property type="match status" value="1"/>
</dbReference>
<feature type="binding site" description="axial binding residue" evidence="20">
    <location>
        <position position="390"/>
    </location>
    <ligand>
        <name>heme b</name>
        <dbReference type="ChEBI" id="CHEBI:60344"/>
    </ligand>
    <ligandPart>
        <name>Fe</name>
        <dbReference type="ChEBI" id="CHEBI:18248"/>
    </ligandPart>
</feature>
<dbReference type="GO" id="GO:0042554">
    <property type="term" value="P:superoxide anion generation"/>
    <property type="evidence" value="ECO:0007669"/>
    <property type="project" value="TreeGrafter"/>
</dbReference>
<keyword evidence="15 22" id="KW-0472">Membrane</keyword>
<evidence type="ECO:0000256" key="11">
    <source>
        <dbReference type="ARBA" id="ARBA00022837"/>
    </source>
</evidence>
<dbReference type="InterPro" id="IPR017938">
    <property type="entry name" value="Riboflavin_synthase-like_b-brl"/>
</dbReference>
<evidence type="ECO:0000313" key="26">
    <source>
        <dbReference type="Proteomes" id="UP000694920"/>
    </source>
</evidence>
<evidence type="ECO:0000256" key="7">
    <source>
        <dbReference type="ARBA" id="ARBA00022723"/>
    </source>
</evidence>
<keyword evidence="8 23" id="KW-0732">Signal</keyword>
<evidence type="ECO:0000256" key="8">
    <source>
        <dbReference type="ARBA" id="ARBA00022729"/>
    </source>
</evidence>
<feature type="transmembrane region" description="Helical" evidence="22">
    <location>
        <begin position="1197"/>
        <end position="1217"/>
    </location>
</feature>
<dbReference type="GO" id="GO:0042744">
    <property type="term" value="P:hydrogen peroxide catabolic process"/>
    <property type="evidence" value="ECO:0007669"/>
    <property type="project" value="UniProtKB-KW"/>
</dbReference>
<evidence type="ECO:0000313" key="27">
    <source>
        <dbReference type="RefSeq" id="XP_015588922.1"/>
    </source>
</evidence>
<dbReference type="InterPro" id="IPR050369">
    <property type="entry name" value="RBOH/FRE"/>
</dbReference>
<dbReference type="InterPro" id="IPR013121">
    <property type="entry name" value="Fe_red_NAD-bd_6"/>
</dbReference>
<dbReference type="SFLD" id="SFLDG01169">
    <property type="entry name" value="NADPH_oxidase_subgroup_(NOX)"/>
    <property type="match status" value="1"/>
</dbReference>
<dbReference type="SFLD" id="SFLDS00052">
    <property type="entry name" value="Ferric_Reductase_Domain"/>
    <property type="match status" value="1"/>
</dbReference>
<dbReference type="Pfam" id="PF00036">
    <property type="entry name" value="EF-hand_1"/>
    <property type="match status" value="1"/>
</dbReference>
<dbReference type="Gene3D" id="1.10.238.10">
    <property type="entry name" value="EF-hand"/>
    <property type="match status" value="1"/>
</dbReference>
<evidence type="ECO:0000256" key="6">
    <source>
        <dbReference type="ARBA" id="ARBA00022692"/>
    </source>
</evidence>
<organism evidence="26 27">
    <name type="scientific">Cephus cinctus</name>
    <name type="common">Wheat stem sawfly</name>
    <dbReference type="NCBI Taxonomy" id="211228"/>
    <lineage>
        <taxon>Eukaryota</taxon>
        <taxon>Metazoa</taxon>
        <taxon>Ecdysozoa</taxon>
        <taxon>Arthropoda</taxon>
        <taxon>Hexapoda</taxon>
        <taxon>Insecta</taxon>
        <taxon>Pterygota</taxon>
        <taxon>Neoptera</taxon>
        <taxon>Endopterygota</taxon>
        <taxon>Hymenoptera</taxon>
        <taxon>Cephoidea</taxon>
        <taxon>Cephidae</taxon>
        <taxon>Cephus</taxon>
    </lineage>
</organism>
<keyword evidence="20" id="KW-0349">Heme</keyword>
<dbReference type="GO" id="GO:0004601">
    <property type="term" value="F:peroxidase activity"/>
    <property type="evidence" value="ECO:0007669"/>
    <property type="project" value="UniProtKB-KW"/>
</dbReference>
<name>A0AAJ7BLE0_CEPCN</name>
<dbReference type="RefSeq" id="XP_015588922.1">
    <property type="nucleotide sequence ID" value="XM_015733436.1"/>
</dbReference>
<keyword evidence="20" id="KW-0408">Iron</keyword>
<evidence type="ECO:0000259" key="24">
    <source>
        <dbReference type="PROSITE" id="PS50222"/>
    </source>
</evidence>
<dbReference type="PROSITE" id="PS51384">
    <property type="entry name" value="FAD_FR"/>
    <property type="match status" value="1"/>
</dbReference>
<keyword evidence="16" id="KW-0325">Glycoprotein</keyword>
<dbReference type="InterPro" id="IPR011992">
    <property type="entry name" value="EF-hand-dom_pair"/>
</dbReference>
<dbReference type="CDD" id="cd00051">
    <property type="entry name" value="EFh"/>
    <property type="match status" value="1"/>
</dbReference>
<dbReference type="InterPro" id="IPR034821">
    <property type="entry name" value="DUOX_peroxidase"/>
</dbReference>
<protein>
    <recommendedName>
        <fullName evidence="3">NAD(P)H oxidase (H2O2-forming)</fullName>
        <ecNumber evidence="3">1.6.3.1</ecNumber>
    </recommendedName>
</protein>
<comment type="subcellular location">
    <subcellularLocation>
        <location evidence="1">Apical cell membrane</location>
        <topology evidence="1">Multi-pass membrane protein</topology>
    </subcellularLocation>
</comment>
<dbReference type="GO" id="GO:0005509">
    <property type="term" value="F:calcium ion binding"/>
    <property type="evidence" value="ECO:0007669"/>
    <property type="project" value="InterPro"/>
</dbReference>
<dbReference type="KEGG" id="ccin:107264776"/>
<dbReference type="GO" id="GO:0043020">
    <property type="term" value="C:NADPH oxidase complex"/>
    <property type="evidence" value="ECO:0007669"/>
    <property type="project" value="TreeGrafter"/>
</dbReference>
<keyword evidence="13 22" id="KW-1133">Transmembrane helix</keyword>
<dbReference type="FunFam" id="2.40.30.10:FF:000059">
    <property type="entry name" value="dual oxidase isoform X1"/>
    <property type="match status" value="1"/>
</dbReference>
<dbReference type="Gene3D" id="1.10.640.10">
    <property type="entry name" value="Haem peroxidase domain superfamily, animal type"/>
    <property type="match status" value="1"/>
</dbReference>
<dbReference type="SUPFAM" id="SSF52343">
    <property type="entry name" value="Ferredoxin reductase-like, C-terminal NADP-linked domain"/>
    <property type="match status" value="1"/>
</dbReference>
<evidence type="ECO:0000259" key="25">
    <source>
        <dbReference type="PROSITE" id="PS51384"/>
    </source>
</evidence>
<keyword evidence="9" id="KW-0677">Repeat</keyword>
<dbReference type="SUPFAM" id="SSF48113">
    <property type="entry name" value="Heme-dependent peroxidases"/>
    <property type="match status" value="1"/>
</dbReference>
<feature type="transmembrane region" description="Helical" evidence="22">
    <location>
        <begin position="1109"/>
        <end position="1130"/>
    </location>
</feature>
<feature type="signal peptide" evidence="23">
    <location>
        <begin position="1"/>
        <end position="21"/>
    </location>
</feature>
<evidence type="ECO:0000256" key="20">
    <source>
        <dbReference type="PIRSR" id="PIRSR619791-2"/>
    </source>
</evidence>
<feature type="region of interest" description="Disordered" evidence="21">
    <location>
        <begin position="24"/>
        <end position="45"/>
    </location>
</feature>
<dbReference type="InterPro" id="IPR037120">
    <property type="entry name" value="Haem_peroxidase_sf_animal"/>
</dbReference>
<evidence type="ECO:0000256" key="23">
    <source>
        <dbReference type="SAM" id="SignalP"/>
    </source>
</evidence>
<dbReference type="InterPro" id="IPR018247">
    <property type="entry name" value="EF_Hand_1_Ca_BS"/>
</dbReference>
<dbReference type="Pfam" id="PF08030">
    <property type="entry name" value="NAD_binding_6"/>
    <property type="match status" value="1"/>
</dbReference>
<keyword evidence="4" id="KW-0575">Peroxidase</keyword>
<dbReference type="Gene3D" id="2.40.30.10">
    <property type="entry name" value="Translation factors"/>
    <property type="match status" value="1"/>
</dbReference>
<dbReference type="Gene3D" id="3.40.50.80">
    <property type="entry name" value="Nucleotide-binding domain of ferredoxin-NADP reductase (FNR) module"/>
    <property type="match status" value="1"/>
</dbReference>
<dbReference type="InterPro" id="IPR013112">
    <property type="entry name" value="FAD-bd_8"/>
</dbReference>
<gene>
    <name evidence="27" type="primary">LOC107264776</name>
</gene>
<dbReference type="PROSITE" id="PS50292">
    <property type="entry name" value="PEROXIDASE_3"/>
    <property type="match status" value="1"/>
</dbReference>
<feature type="domain" description="FAD-binding FR-type" evidence="25">
    <location>
        <begin position="1332"/>
        <end position="1437"/>
    </location>
</feature>
<dbReference type="PANTHER" id="PTHR11972">
    <property type="entry name" value="NADPH OXIDASE"/>
    <property type="match status" value="1"/>
</dbReference>
<dbReference type="GeneID" id="107264776"/>
<evidence type="ECO:0000256" key="12">
    <source>
        <dbReference type="ARBA" id="ARBA00022857"/>
    </source>
</evidence>
<evidence type="ECO:0000256" key="9">
    <source>
        <dbReference type="ARBA" id="ARBA00022737"/>
    </source>
</evidence>